<dbReference type="Gene3D" id="3.40.309.10">
    <property type="entry name" value="Aldehyde Dehydrogenase, Chain A, domain 2"/>
    <property type="match status" value="1"/>
</dbReference>
<keyword evidence="2" id="KW-0560">Oxidoreductase</keyword>
<comment type="similarity">
    <text evidence="1">Belongs to the aldehyde dehydrogenase family.</text>
</comment>
<evidence type="ECO:0000256" key="2">
    <source>
        <dbReference type="ARBA" id="ARBA00023002"/>
    </source>
</evidence>
<dbReference type="PROSITE" id="PS00687">
    <property type="entry name" value="ALDEHYDE_DEHYDR_GLU"/>
    <property type="match status" value="1"/>
</dbReference>
<evidence type="ECO:0000256" key="1">
    <source>
        <dbReference type="ARBA" id="ARBA00009986"/>
    </source>
</evidence>
<dbReference type="GO" id="GO:0016620">
    <property type="term" value="F:oxidoreductase activity, acting on the aldehyde or oxo group of donors, NAD or NADP as acceptor"/>
    <property type="evidence" value="ECO:0007669"/>
    <property type="project" value="InterPro"/>
</dbReference>
<dbReference type="FunFam" id="3.40.309.10:FF:000012">
    <property type="entry name" value="Betaine aldehyde dehydrogenase"/>
    <property type="match status" value="1"/>
</dbReference>
<dbReference type="SUPFAM" id="SSF53720">
    <property type="entry name" value="ALDH-like"/>
    <property type="match status" value="1"/>
</dbReference>
<dbReference type="InterPro" id="IPR015590">
    <property type="entry name" value="Aldehyde_DH_dom"/>
</dbReference>
<dbReference type="InterPro" id="IPR016163">
    <property type="entry name" value="Ald_DH_C"/>
</dbReference>
<dbReference type="InterPro" id="IPR029510">
    <property type="entry name" value="Ald_DH_CS_GLU"/>
</dbReference>
<feature type="domain" description="Aldehyde dehydrogenase" evidence="3">
    <location>
        <begin position="36"/>
        <end position="503"/>
    </location>
</feature>
<dbReference type="FunFam" id="3.40.605.10:FF:000007">
    <property type="entry name" value="NAD/NADP-dependent betaine aldehyde dehydrogenase"/>
    <property type="match status" value="1"/>
</dbReference>
<dbReference type="PANTHER" id="PTHR11699">
    <property type="entry name" value="ALDEHYDE DEHYDROGENASE-RELATED"/>
    <property type="match status" value="1"/>
</dbReference>
<protein>
    <submittedName>
        <fullName evidence="4">Unannotated protein</fullName>
    </submittedName>
</protein>
<organism evidence="4">
    <name type="scientific">freshwater metagenome</name>
    <dbReference type="NCBI Taxonomy" id="449393"/>
    <lineage>
        <taxon>unclassified sequences</taxon>
        <taxon>metagenomes</taxon>
        <taxon>ecological metagenomes</taxon>
    </lineage>
</organism>
<dbReference type="AlphaFoldDB" id="A0A6J6SLZ1"/>
<dbReference type="Gene3D" id="3.40.605.10">
    <property type="entry name" value="Aldehyde Dehydrogenase, Chain A, domain 1"/>
    <property type="match status" value="1"/>
</dbReference>
<dbReference type="EMBL" id="CAEZYZ010000001">
    <property type="protein sequence ID" value="CAB4735627.1"/>
    <property type="molecule type" value="Genomic_DNA"/>
</dbReference>
<dbReference type="InterPro" id="IPR016161">
    <property type="entry name" value="Ald_DH/histidinol_DH"/>
</dbReference>
<dbReference type="Pfam" id="PF00171">
    <property type="entry name" value="Aldedh"/>
    <property type="match status" value="1"/>
</dbReference>
<accession>A0A6J6SLZ1</accession>
<gene>
    <name evidence="4" type="ORF">UFOPK2810_00003</name>
</gene>
<sequence>MRNDLLPSDLPLSDEDRSRLSGFLAVTRPMYINGRWTSGSGETQLAVMNPADGSELARVWAAGPADVDAAVAAARHAKATWAATAPAERAAKLWRLAELIERDGEILAVLEVLNQGKPLGLAQALDVGGSADTLRYYAGWPTKLHGITAQLSAPDERLTQIGPAYHAYCQLHPVGVVAAIVPWNVPLVMAVAKLGPALCAGCTVVLKPAPETPLTTLWLGSLIAEAGFPDGAVNIVVGGRDVGMQLVTHPNVDKIAFTGSTATGREIAAIAGRELKGVTLELGGKSPLLVFPDADLDAAAQAAAFSIFLNAGQMCFATSRVLVHRDVYDTVIGSIADIARSLQVGSGLDAQTELGPVVSRRQQSRVLEYVESAHRSGMELVATGVAPSGDGFFVPPMVFASDGRSQALRDEVFGPILSVESFEDEADALHRANDTDYGLAASVWTQDLARAHRLGALIEAGTCWVNCNIVLDESMPFAGWKGSGLGMEGSEGGVREYLKPRTVVISL</sequence>
<dbReference type="InterPro" id="IPR016162">
    <property type="entry name" value="Ald_DH_N"/>
</dbReference>
<name>A0A6J6SLZ1_9ZZZZ</name>
<evidence type="ECO:0000313" key="4">
    <source>
        <dbReference type="EMBL" id="CAB4735627.1"/>
    </source>
</evidence>
<evidence type="ECO:0000259" key="3">
    <source>
        <dbReference type="Pfam" id="PF00171"/>
    </source>
</evidence>
<reference evidence="4" key="1">
    <citation type="submission" date="2020-05" db="EMBL/GenBank/DDBJ databases">
        <authorList>
            <person name="Chiriac C."/>
            <person name="Salcher M."/>
            <person name="Ghai R."/>
            <person name="Kavagutti S V."/>
        </authorList>
    </citation>
    <scope>NUCLEOTIDE SEQUENCE</scope>
</reference>
<proteinExistence type="inferred from homology"/>